<reference evidence="1 2" key="1">
    <citation type="journal article" date="2010" name="Stand. Genomic Sci.">
        <title>Complete genome sequence of Haloterrigena turkmenica type strain (4k).</title>
        <authorList>
            <person name="Saunders E."/>
            <person name="Tindall B.J."/>
            <person name="Fahnrich R."/>
            <person name="Lapidus A."/>
            <person name="Copeland A."/>
            <person name="Del Rio T.G."/>
            <person name="Lucas S."/>
            <person name="Chen F."/>
            <person name="Tice H."/>
            <person name="Cheng J.F."/>
            <person name="Han C."/>
            <person name="Detter J.C."/>
            <person name="Bruce D."/>
            <person name="Goodwin L."/>
            <person name="Chain P."/>
            <person name="Pitluck S."/>
            <person name="Pati A."/>
            <person name="Ivanova N."/>
            <person name="Mavromatis K."/>
            <person name="Chen A."/>
            <person name="Palaniappan K."/>
            <person name="Land M."/>
            <person name="Hauser L."/>
            <person name="Chang Y.J."/>
            <person name="Jeffries C.D."/>
            <person name="Brettin T."/>
            <person name="Rohde M."/>
            <person name="Goker M."/>
            <person name="Bristow J."/>
            <person name="Eisen J.A."/>
            <person name="Markowitz V."/>
            <person name="Hugenholtz P."/>
            <person name="Klenk H.P."/>
            <person name="Kyrpides N.C."/>
        </authorList>
    </citation>
    <scope>NUCLEOTIDE SEQUENCE [LARGE SCALE GENOMIC DNA]</scope>
    <source>
        <strain evidence="2">ATCC 51198 / DSM 5511 / JCM 9101 / NCIMB 13204 / VKM B-1734 / 4k</strain>
    </source>
</reference>
<name>D2S0R1_HALTV</name>
<dbReference type="AlphaFoldDB" id="D2S0R1"/>
<sequence length="101" mass="11228">MAANEQQVKRYQFASSIDLSAAFSVLDIEYLTVTESRAITIYIRSVLNIETVEGDLENARILDVEVLDRSSRVGSDDPNDLVETMVAQISDVVGVDFREIS</sequence>
<dbReference type="KEGG" id="htu:Htur_4133"/>
<dbReference type="OrthoDB" id="198518at2157"/>
<gene>
    <name evidence="1" type="ordered locus">Htur_4133</name>
</gene>
<dbReference type="Proteomes" id="UP000001903">
    <property type="component" value="Plasmid pHTUR01"/>
</dbReference>
<dbReference type="RefSeq" id="WP_012945202.1">
    <property type="nucleotide sequence ID" value="NC_013744.1"/>
</dbReference>
<evidence type="ECO:0000313" key="1">
    <source>
        <dbReference type="EMBL" id="ADB62958.1"/>
    </source>
</evidence>
<dbReference type="EMBL" id="CP001861">
    <property type="protein sequence ID" value="ADB62958.1"/>
    <property type="molecule type" value="Genomic_DNA"/>
</dbReference>
<dbReference type="GeneID" id="8744761"/>
<protein>
    <submittedName>
        <fullName evidence="1">Uncharacterized protein</fullName>
    </submittedName>
</protein>
<dbReference type="HOGENOM" id="CLU_2257260_0_0_2"/>
<keyword evidence="2" id="KW-1185">Reference proteome</keyword>
<evidence type="ECO:0000313" key="2">
    <source>
        <dbReference type="Proteomes" id="UP000001903"/>
    </source>
</evidence>
<keyword evidence="1" id="KW-0614">Plasmid</keyword>
<proteinExistence type="predicted"/>
<organism evidence="1 2">
    <name type="scientific">Haloterrigena turkmenica (strain ATCC 51198 / DSM 5511 / JCM 9101 / NCIMB 13204 / VKM B-1734 / 4k)</name>
    <name type="common">Halococcus turkmenicus</name>
    <dbReference type="NCBI Taxonomy" id="543526"/>
    <lineage>
        <taxon>Archaea</taxon>
        <taxon>Methanobacteriati</taxon>
        <taxon>Methanobacteriota</taxon>
        <taxon>Stenosarchaea group</taxon>
        <taxon>Halobacteria</taxon>
        <taxon>Halobacteriales</taxon>
        <taxon>Natrialbaceae</taxon>
        <taxon>Haloterrigena</taxon>
    </lineage>
</organism>
<accession>D2S0R1</accession>
<geneLocation type="plasmid" evidence="1 2">
    <name>pHTUR01</name>
</geneLocation>